<feature type="transmembrane region" description="Helical" evidence="7">
    <location>
        <begin position="207"/>
        <end position="231"/>
    </location>
</feature>
<dbReference type="PANTHER" id="PTHR43044">
    <property type="match status" value="1"/>
</dbReference>
<evidence type="ECO:0000256" key="5">
    <source>
        <dbReference type="ARBA" id="ARBA00022989"/>
    </source>
</evidence>
<dbReference type="InterPro" id="IPR005614">
    <property type="entry name" value="NrfD-like"/>
</dbReference>
<feature type="transmembrane region" description="Helical" evidence="7">
    <location>
        <begin position="53"/>
        <end position="73"/>
    </location>
</feature>
<accession>A0A5R9JDJ5</accession>
<comment type="subcellular location">
    <subcellularLocation>
        <location evidence="1">Cell membrane</location>
        <topology evidence="1">Multi-pass membrane protein</topology>
    </subcellularLocation>
</comment>
<proteinExistence type="inferred from homology"/>
<evidence type="ECO:0000256" key="2">
    <source>
        <dbReference type="ARBA" id="ARBA00008929"/>
    </source>
</evidence>
<keyword evidence="3" id="KW-1003">Cell membrane</keyword>
<dbReference type="GO" id="GO:0005886">
    <property type="term" value="C:plasma membrane"/>
    <property type="evidence" value="ECO:0007669"/>
    <property type="project" value="UniProtKB-SubCell"/>
</dbReference>
<evidence type="ECO:0000313" key="9">
    <source>
        <dbReference type="Proteomes" id="UP000305654"/>
    </source>
</evidence>
<dbReference type="InterPro" id="IPR021776">
    <property type="entry name" value="ActD"/>
</dbReference>
<dbReference type="Pfam" id="PF03916">
    <property type="entry name" value="NrfD"/>
    <property type="match status" value="1"/>
</dbReference>
<feature type="transmembrane region" description="Helical" evidence="7">
    <location>
        <begin position="324"/>
        <end position="342"/>
    </location>
</feature>
<dbReference type="OrthoDB" id="9806499at2"/>
<name>A0A5R9JDJ5_9PROT</name>
<feature type="transmembrane region" description="Helical" evidence="7">
    <location>
        <begin position="502"/>
        <end position="528"/>
    </location>
</feature>
<evidence type="ECO:0000256" key="7">
    <source>
        <dbReference type="SAM" id="Phobius"/>
    </source>
</evidence>
<protein>
    <submittedName>
        <fullName evidence="8">DUF3341 domain-containing protein</fullName>
    </submittedName>
</protein>
<keyword evidence="5 7" id="KW-1133">Transmembrane helix</keyword>
<feature type="transmembrane region" description="Helical" evidence="7">
    <location>
        <begin position="237"/>
        <end position="258"/>
    </location>
</feature>
<dbReference type="AlphaFoldDB" id="A0A5R9JDJ5"/>
<organism evidence="8 9">
    <name type="scientific">Lichenicoccus roseus</name>
    <dbReference type="NCBI Taxonomy" id="2683649"/>
    <lineage>
        <taxon>Bacteria</taxon>
        <taxon>Pseudomonadati</taxon>
        <taxon>Pseudomonadota</taxon>
        <taxon>Alphaproteobacteria</taxon>
        <taxon>Acetobacterales</taxon>
        <taxon>Acetobacteraceae</taxon>
        <taxon>Lichenicoccus</taxon>
    </lineage>
</organism>
<dbReference type="PANTHER" id="PTHR43044:SF2">
    <property type="entry name" value="POLYSULPHIDE REDUCTASE NRFD"/>
    <property type="match status" value="1"/>
</dbReference>
<feature type="transmembrane region" description="Helical" evidence="7">
    <location>
        <begin position="85"/>
        <end position="108"/>
    </location>
</feature>
<feature type="transmembrane region" description="Helical" evidence="7">
    <location>
        <begin position="128"/>
        <end position="151"/>
    </location>
</feature>
<feature type="transmembrane region" description="Helical" evidence="7">
    <location>
        <begin position="349"/>
        <end position="372"/>
    </location>
</feature>
<sequence>MSGPARWKLALAASVGLIGVLLISLGWLLYEGTGIWGNNIPVTWALDIVSYDWWIGIACGALVVSSAMLLLGTPERDALNRIAETIAVLAAVAAAAYPVIHLGRPWFFYWNLPYPNTMLLQPQVRSPLYWDAIDILAYLVISVAFWGIGLLPDLASLRDRAAERIAEGDPDYQHRRRLVAQVYGVAALGWRGSAMHWHRWRQAMRCLAWLGLLVVPTLQTGAAVMFAGTVLPGWHDTILPVSFLVGAVFSGTAGVALVTMVARSALRLERTIDARPLALLAWVLLGLGVADLYCEGASLFTTLIGGDSFEIASLHRRLAGGQAWMFWTMLTAGPLAAQLFWLPSLRRSATAIASIGASICVGMWADHAMVIVTTLEHDFLPSSAHSYGIGPWGLATFAGTGGLFLFLLLVLLRVLPAVVLVLRPQADPHPAAQSDDPGDGAPLWAIAAEYDTPQPALDAAHRMMREHGVVRPGISRLDLFSPMPLDEADAALQLASRGVPEAALAGFAIGTLAMFGYCAYVSTGYYILDIGGRPWFSWPSFIVPSISSGLLCAALGTLAMLLLKNRLPRLNHPAFNIPNFNHASHDRYFLVLEGLVESFPADRALAVLQDLKPKPLQVSRVPR</sequence>
<dbReference type="Proteomes" id="UP000305654">
    <property type="component" value="Unassembled WGS sequence"/>
</dbReference>
<comment type="similarity">
    <text evidence="2">Belongs to the NrfD family.</text>
</comment>
<dbReference type="Pfam" id="PF11821">
    <property type="entry name" value="ActD"/>
    <property type="match status" value="1"/>
</dbReference>
<evidence type="ECO:0000256" key="6">
    <source>
        <dbReference type="ARBA" id="ARBA00023136"/>
    </source>
</evidence>
<evidence type="ECO:0000256" key="3">
    <source>
        <dbReference type="ARBA" id="ARBA00022475"/>
    </source>
</evidence>
<feature type="transmembrane region" description="Helical" evidence="7">
    <location>
        <begin position="392"/>
        <end position="415"/>
    </location>
</feature>
<evidence type="ECO:0000256" key="4">
    <source>
        <dbReference type="ARBA" id="ARBA00022692"/>
    </source>
</evidence>
<keyword evidence="6 7" id="KW-0472">Membrane</keyword>
<evidence type="ECO:0000313" key="8">
    <source>
        <dbReference type="EMBL" id="TLU73476.1"/>
    </source>
</evidence>
<gene>
    <name evidence="8" type="ORF">FE263_08810</name>
</gene>
<feature type="transmembrane region" description="Helical" evidence="7">
    <location>
        <begin position="540"/>
        <end position="563"/>
    </location>
</feature>
<dbReference type="EMBL" id="VCDI01000002">
    <property type="protein sequence ID" value="TLU73476.1"/>
    <property type="molecule type" value="Genomic_DNA"/>
</dbReference>
<feature type="transmembrane region" description="Helical" evidence="7">
    <location>
        <begin position="9"/>
        <end position="30"/>
    </location>
</feature>
<comment type="caution">
    <text evidence="8">The sequence shown here is derived from an EMBL/GenBank/DDBJ whole genome shotgun (WGS) entry which is preliminary data.</text>
</comment>
<evidence type="ECO:0000256" key="1">
    <source>
        <dbReference type="ARBA" id="ARBA00004651"/>
    </source>
</evidence>
<reference evidence="8 9" key="1">
    <citation type="submission" date="2019-05" db="EMBL/GenBank/DDBJ databases">
        <authorList>
            <person name="Pankratov T."/>
            <person name="Grouzdev D."/>
        </authorList>
    </citation>
    <scope>NUCLEOTIDE SEQUENCE [LARGE SCALE GENOMIC DNA]</scope>
    <source>
        <strain evidence="8 9">KEBCLARHB70R</strain>
    </source>
</reference>
<feature type="transmembrane region" description="Helical" evidence="7">
    <location>
        <begin position="279"/>
        <end position="304"/>
    </location>
</feature>
<keyword evidence="4 7" id="KW-0812">Transmembrane</keyword>
<dbReference type="Gene3D" id="1.20.1630.10">
    <property type="entry name" value="Formate dehydrogenase/DMSO reductase domain"/>
    <property type="match status" value="1"/>
</dbReference>
<keyword evidence="9" id="KW-1185">Reference proteome</keyword>
<dbReference type="RefSeq" id="WP_138325556.1">
    <property type="nucleotide sequence ID" value="NZ_VCDI01000002.1"/>
</dbReference>